<dbReference type="AlphaFoldDB" id="A0A812EY82"/>
<feature type="domain" description="Coenzyme Q-binding protein COQ10 START" evidence="1">
    <location>
        <begin position="26"/>
        <end position="145"/>
    </location>
</feature>
<proteinExistence type="predicted"/>
<evidence type="ECO:0000313" key="2">
    <source>
        <dbReference type="EMBL" id="CAE6501889.1"/>
    </source>
</evidence>
<dbReference type="InterPro" id="IPR023393">
    <property type="entry name" value="START-like_dom_sf"/>
</dbReference>
<dbReference type="SUPFAM" id="SSF55961">
    <property type="entry name" value="Bet v1-like"/>
    <property type="match status" value="1"/>
</dbReference>
<evidence type="ECO:0000313" key="3">
    <source>
        <dbReference type="Proteomes" id="UP000655759"/>
    </source>
</evidence>
<comment type="caution">
    <text evidence="2">The sequence shown here is derived from an EMBL/GenBank/DDBJ whole genome shotgun (WGS) entry which is preliminary data.</text>
</comment>
<dbReference type="InterPro" id="IPR005031">
    <property type="entry name" value="COQ10_START"/>
</dbReference>
<protein>
    <submittedName>
        <fullName evidence="2">Cyclase/dehydrase</fullName>
    </submittedName>
</protein>
<dbReference type="Proteomes" id="UP000655759">
    <property type="component" value="Unassembled WGS sequence"/>
</dbReference>
<accession>A0A812EY82</accession>
<name>A0A812EY82_9ARCH</name>
<sequence>MPDAVKTNILDQKTYSMTEIEAAVNISAPVEKVWQIVSDLDGEPKFWKGTKSVRNISKDGNTIVREVTIAFKDSKCMQKVTLTPNEKIFAEFTEGIIKGTKTVILIPHGNETELKAIWDIKLSGMMGMFTGMVKKHIKSGTEQALEAIKKEIEK</sequence>
<gene>
    <name evidence="2" type="ORF">NUZ5A_51210</name>
</gene>
<dbReference type="Gene3D" id="3.30.530.20">
    <property type="match status" value="1"/>
</dbReference>
<evidence type="ECO:0000259" key="1">
    <source>
        <dbReference type="Pfam" id="PF03364"/>
    </source>
</evidence>
<dbReference type="Pfam" id="PF03364">
    <property type="entry name" value="Polyketide_cyc"/>
    <property type="match status" value="1"/>
</dbReference>
<dbReference type="EMBL" id="CAJNAQ010000005">
    <property type="protein sequence ID" value="CAE6501889.1"/>
    <property type="molecule type" value="Genomic_DNA"/>
</dbReference>
<dbReference type="CDD" id="cd07812">
    <property type="entry name" value="SRPBCC"/>
    <property type="match status" value="1"/>
</dbReference>
<reference evidence="2" key="1">
    <citation type="submission" date="2021-02" db="EMBL/GenBank/DDBJ databases">
        <authorList>
            <person name="Han P."/>
        </authorList>
    </citation>
    <scope>NUCLEOTIDE SEQUENCE</scope>
    <source>
        <strain evidence="2">Candidatus Nitrosotenuis uzonensis 5A</strain>
    </source>
</reference>
<organism evidence="2 3">
    <name type="scientific">Candidatus Nitrosotenuis uzonensis</name>
    <dbReference type="NCBI Taxonomy" id="1407055"/>
    <lineage>
        <taxon>Archaea</taxon>
        <taxon>Nitrososphaerota</taxon>
        <taxon>Candidatus Nitrosotenuis</taxon>
    </lineage>
</organism>